<feature type="region of interest" description="Disordered" evidence="9">
    <location>
        <begin position="84"/>
        <end position="107"/>
    </location>
</feature>
<feature type="compositionally biased region" description="Polar residues" evidence="9">
    <location>
        <begin position="41"/>
        <end position="52"/>
    </location>
</feature>
<protein>
    <submittedName>
        <fullName evidence="10">Uncharacterized protein</fullName>
    </submittedName>
</protein>
<comment type="subunit">
    <text evidence="8">Microtubule inner protein component of sperm flagellar doublet microtubules.</text>
</comment>
<accession>A0AAD3NHS7</accession>
<feature type="compositionally biased region" description="Basic and acidic residues" evidence="9">
    <location>
        <begin position="96"/>
        <end position="107"/>
    </location>
</feature>
<dbReference type="Pfam" id="PF22595">
    <property type="entry name" value="CFAP107"/>
    <property type="match status" value="1"/>
</dbReference>
<proteinExistence type="predicted"/>
<evidence type="ECO:0000256" key="6">
    <source>
        <dbReference type="ARBA" id="ARBA00023273"/>
    </source>
</evidence>
<sequence>MSRLVGRPAGSFSLDRAHLVARSHQRPQPQADRGGDEVSFDTRQSMNQTGTVQDKWAQTGWRIEQKYANKVLLGNWAEERLQFTREPKTANSTNRVDYRPHRDFKPDVSERGSALLRAEGLPSKQLFGYDGTPSSHLVTQYEESYGRRHTTALPTLRPWHPDSLTWQPERSDRPIPALPTNFGLLQSSKHRLEKQQSHLPSLTVYRSAYQRHPLSAFCQGRFARASRTLSSHLHTANHNNKDLDLRQCSLLQVPDHCFPLLLPSQQA</sequence>
<dbReference type="Proteomes" id="UP001279410">
    <property type="component" value="Unassembled WGS sequence"/>
</dbReference>
<gene>
    <name evidence="10" type="ORF">AKAME5_002331400</name>
</gene>
<keyword evidence="6" id="KW-0966">Cell projection</keyword>
<comment type="caution">
    <text evidence="10">The sequence shown here is derived from an EMBL/GenBank/DDBJ whole genome shotgun (WGS) entry which is preliminary data.</text>
</comment>
<evidence type="ECO:0000313" key="11">
    <source>
        <dbReference type="Proteomes" id="UP001279410"/>
    </source>
</evidence>
<evidence type="ECO:0000313" key="10">
    <source>
        <dbReference type="EMBL" id="GLD71990.1"/>
    </source>
</evidence>
<evidence type="ECO:0000256" key="8">
    <source>
        <dbReference type="ARBA" id="ARBA00046435"/>
    </source>
</evidence>
<evidence type="ECO:0000256" key="3">
    <source>
        <dbReference type="ARBA" id="ARBA00022846"/>
    </source>
</evidence>
<keyword evidence="3" id="KW-0282">Flagellum</keyword>
<evidence type="ECO:0000256" key="2">
    <source>
        <dbReference type="ARBA" id="ARBA00022490"/>
    </source>
</evidence>
<comment type="function">
    <text evidence="7">Microtubule inner protein (MIP) part of the dynein-decorated doublet microtubules (DMTs) in cilia axoneme, which is required for motile cilia beating.</text>
</comment>
<reference evidence="10" key="1">
    <citation type="submission" date="2022-08" db="EMBL/GenBank/DDBJ databases">
        <title>Genome sequencing of akame (Lates japonicus).</title>
        <authorList>
            <person name="Hashiguchi Y."/>
            <person name="Takahashi H."/>
        </authorList>
    </citation>
    <scope>NUCLEOTIDE SEQUENCE</scope>
    <source>
        <strain evidence="10">Kochi</strain>
    </source>
</reference>
<organism evidence="10 11">
    <name type="scientific">Lates japonicus</name>
    <name type="common">Japanese lates</name>
    <dbReference type="NCBI Taxonomy" id="270547"/>
    <lineage>
        <taxon>Eukaryota</taxon>
        <taxon>Metazoa</taxon>
        <taxon>Chordata</taxon>
        <taxon>Craniata</taxon>
        <taxon>Vertebrata</taxon>
        <taxon>Euteleostomi</taxon>
        <taxon>Actinopterygii</taxon>
        <taxon>Neopterygii</taxon>
        <taxon>Teleostei</taxon>
        <taxon>Neoteleostei</taxon>
        <taxon>Acanthomorphata</taxon>
        <taxon>Carangaria</taxon>
        <taxon>Carangaria incertae sedis</taxon>
        <taxon>Centropomidae</taxon>
        <taxon>Lates</taxon>
    </lineage>
</organism>
<dbReference type="GO" id="GO:0030317">
    <property type="term" value="P:flagellated sperm motility"/>
    <property type="evidence" value="ECO:0007669"/>
    <property type="project" value="InterPro"/>
</dbReference>
<dbReference type="AlphaFoldDB" id="A0AAD3NHS7"/>
<evidence type="ECO:0000256" key="4">
    <source>
        <dbReference type="ARBA" id="ARBA00023069"/>
    </source>
</evidence>
<dbReference type="PANTHER" id="PTHR31180">
    <property type="entry name" value="CILIA- AND FLAGELLA-ASSOCIATED PROTEIN 107-RELATED"/>
    <property type="match status" value="1"/>
</dbReference>
<dbReference type="InterPro" id="IPR037662">
    <property type="entry name" value="CFAP68/107"/>
</dbReference>
<keyword evidence="11" id="KW-1185">Reference proteome</keyword>
<feature type="region of interest" description="Disordered" evidence="9">
    <location>
        <begin position="18"/>
        <end position="54"/>
    </location>
</feature>
<dbReference type="InterPro" id="IPR054709">
    <property type="entry name" value="CFAP107"/>
</dbReference>
<dbReference type="GO" id="GO:0005879">
    <property type="term" value="C:axonemal microtubule"/>
    <property type="evidence" value="ECO:0007669"/>
    <property type="project" value="TreeGrafter"/>
</dbReference>
<dbReference type="EMBL" id="BRZM01000818">
    <property type="protein sequence ID" value="GLD71990.1"/>
    <property type="molecule type" value="Genomic_DNA"/>
</dbReference>
<name>A0AAD3NHS7_LATJO</name>
<keyword evidence="5" id="KW-0206">Cytoskeleton</keyword>
<keyword evidence="2" id="KW-0963">Cytoplasm</keyword>
<evidence type="ECO:0000256" key="1">
    <source>
        <dbReference type="ARBA" id="ARBA00004611"/>
    </source>
</evidence>
<comment type="subcellular location">
    <subcellularLocation>
        <location evidence="1">Cytoplasm</location>
        <location evidence="1">Cytoskeleton</location>
        <location evidence="1">Flagellum axoneme</location>
    </subcellularLocation>
</comment>
<evidence type="ECO:0000256" key="7">
    <source>
        <dbReference type="ARBA" id="ARBA00035003"/>
    </source>
</evidence>
<evidence type="ECO:0000256" key="5">
    <source>
        <dbReference type="ARBA" id="ARBA00023212"/>
    </source>
</evidence>
<evidence type="ECO:0000256" key="9">
    <source>
        <dbReference type="SAM" id="MobiDB-lite"/>
    </source>
</evidence>
<dbReference type="PANTHER" id="PTHR31180:SF2">
    <property type="entry name" value="CILIA- AND FLAGELLA-ASSOCIATED PROTEIN 107"/>
    <property type="match status" value="1"/>
</dbReference>
<keyword evidence="4" id="KW-0969">Cilium</keyword>